<sequence length="308" mass="32559">MGLHRGLGPRHGVHAGVLSRRHGEYGCLLARLDDRGARGAVLLVPAARVLDHNSARTLAFLGAVASMTLGVALLTVSPSMASDVGVHALQAAGGFVSAVGTAVFTVLWGAHYASLDMTRIERMATASLIVAFACYAVVLVLPRLPAIVFVGLLLGPPAASWAAEIGFYQGVLFVALTGFIVLAMVSIANQDRLAFTLEETGRDCSASPAPTQSAASAPSSQPDETAMPAEDASADRFALACAAAADEFGLTKREREILPYLAQGYSLPYIRNELYISQSTIDTHVRHIYKKMGLHSKEELITAVRGRC</sequence>
<dbReference type="Gene3D" id="1.10.10.10">
    <property type="entry name" value="Winged helix-like DNA-binding domain superfamily/Winged helix DNA-binding domain"/>
    <property type="match status" value="1"/>
</dbReference>
<accession>A0A6N8JJB2</accession>
<dbReference type="GO" id="GO:0003677">
    <property type="term" value="F:DNA binding"/>
    <property type="evidence" value="ECO:0007669"/>
    <property type="project" value="UniProtKB-KW"/>
</dbReference>
<dbReference type="EMBL" id="WSRR01000001">
    <property type="protein sequence ID" value="MVX59981.1"/>
    <property type="molecule type" value="Genomic_DNA"/>
</dbReference>
<dbReference type="SMART" id="SM00421">
    <property type="entry name" value="HTH_LUXR"/>
    <property type="match status" value="1"/>
</dbReference>
<dbReference type="PANTHER" id="PTHR44688:SF16">
    <property type="entry name" value="DNA-BINDING TRANSCRIPTIONAL ACTIVATOR DEVR_DOSR"/>
    <property type="match status" value="1"/>
</dbReference>
<name>A0A6N8JJB2_9ACTN</name>
<dbReference type="GO" id="GO:0006355">
    <property type="term" value="P:regulation of DNA-templated transcription"/>
    <property type="evidence" value="ECO:0007669"/>
    <property type="project" value="InterPro"/>
</dbReference>
<protein>
    <recommendedName>
        <fullName evidence="6">HTH luxR-type domain-containing protein</fullName>
    </recommendedName>
</protein>
<dbReference type="InterPro" id="IPR016032">
    <property type="entry name" value="Sig_transdc_resp-reg_C-effctor"/>
</dbReference>
<organism evidence="7 8">
    <name type="scientific">Adlercreutzia mucosicola</name>
    <dbReference type="NCBI Taxonomy" id="580026"/>
    <lineage>
        <taxon>Bacteria</taxon>
        <taxon>Bacillati</taxon>
        <taxon>Actinomycetota</taxon>
        <taxon>Coriobacteriia</taxon>
        <taxon>Eggerthellales</taxon>
        <taxon>Eggerthellaceae</taxon>
        <taxon>Adlercreutzia</taxon>
    </lineage>
</organism>
<feature type="compositionally biased region" description="Low complexity" evidence="4">
    <location>
        <begin position="205"/>
        <end position="222"/>
    </location>
</feature>
<keyword evidence="1" id="KW-0805">Transcription regulation</keyword>
<evidence type="ECO:0000256" key="2">
    <source>
        <dbReference type="ARBA" id="ARBA00023125"/>
    </source>
</evidence>
<feature type="domain" description="HTH luxR-type" evidence="6">
    <location>
        <begin position="243"/>
        <end position="308"/>
    </location>
</feature>
<dbReference type="PANTHER" id="PTHR44688">
    <property type="entry name" value="DNA-BINDING TRANSCRIPTIONAL ACTIVATOR DEVR_DOSR"/>
    <property type="match status" value="1"/>
</dbReference>
<feature type="transmembrane region" description="Helical" evidence="5">
    <location>
        <begin position="128"/>
        <end position="154"/>
    </location>
</feature>
<keyword evidence="5" id="KW-0472">Membrane</keyword>
<reference evidence="7 8" key="1">
    <citation type="submission" date="2019-12" db="EMBL/GenBank/DDBJ databases">
        <title>Microbes associate with the intestines of laboratory mice.</title>
        <authorList>
            <person name="Navarre W."/>
            <person name="Wong E."/>
        </authorList>
    </citation>
    <scope>NUCLEOTIDE SEQUENCE [LARGE SCALE GENOMIC DNA]</scope>
    <source>
        <strain evidence="7 8">NM66_B29</strain>
    </source>
</reference>
<evidence type="ECO:0000313" key="7">
    <source>
        <dbReference type="EMBL" id="MVX59981.1"/>
    </source>
</evidence>
<feature type="transmembrane region" description="Helical" evidence="5">
    <location>
        <begin position="58"/>
        <end position="76"/>
    </location>
</feature>
<feature type="transmembrane region" description="Helical" evidence="5">
    <location>
        <begin position="88"/>
        <end position="108"/>
    </location>
</feature>
<evidence type="ECO:0000313" key="8">
    <source>
        <dbReference type="Proteomes" id="UP000463388"/>
    </source>
</evidence>
<dbReference type="PROSITE" id="PS50043">
    <property type="entry name" value="HTH_LUXR_2"/>
    <property type="match status" value="1"/>
</dbReference>
<evidence type="ECO:0000256" key="5">
    <source>
        <dbReference type="SAM" id="Phobius"/>
    </source>
</evidence>
<keyword evidence="5" id="KW-0812">Transmembrane</keyword>
<keyword evidence="8" id="KW-1185">Reference proteome</keyword>
<dbReference type="PRINTS" id="PR00038">
    <property type="entry name" value="HTHLUXR"/>
</dbReference>
<keyword evidence="3" id="KW-0804">Transcription</keyword>
<evidence type="ECO:0000259" key="6">
    <source>
        <dbReference type="PROSITE" id="PS50043"/>
    </source>
</evidence>
<evidence type="ECO:0000256" key="1">
    <source>
        <dbReference type="ARBA" id="ARBA00023015"/>
    </source>
</evidence>
<evidence type="ECO:0000256" key="4">
    <source>
        <dbReference type="SAM" id="MobiDB-lite"/>
    </source>
</evidence>
<keyword evidence="2" id="KW-0238">DNA-binding</keyword>
<gene>
    <name evidence="7" type="ORF">GKZ27_00615</name>
</gene>
<dbReference type="Pfam" id="PF00196">
    <property type="entry name" value="GerE"/>
    <property type="match status" value="1"/>
</dbReference>
<dbReference type="Proteomes" id="UP000463388">
    <property type="component" value="Unassembled WGS sequence"/>
</dbReference>
<dbReference type="CDD" id="cd06170">
    <property type="entry name" value="LuxR_C_like"/>
    <property type="match status" value="1"/>
</dbReference>
<keyword evidence="5" id="KW-1133">Transmembrane helix</keyword>
<proteinExistence type="predicted"/>
<dbReference type="InterPro" id="IPR000792">
    <property type="entry name" value="Tscrpt_reg_LuxR_C"/>
</dbReference>
<feature type="transmembrane region" description="Helical" evidence="5">
    <location>
        <begin position="166"/>
        <end position="188"/>
    </location>
</feature>
<dbReference type="SUPFAM" id="SSF46894">
    <property type="entry name" value="C-terminal effector domain of the bipartite response regulators"/>
    <property type="match status" value="1"/>
</dbReference>
<evidence type="ECO:0000256" key="3">
    <source>
        <dbReference type="ARBA" id="ARBA00023163"/>
    </source>
</evidence>
<comment type="caution">
    <text evidence="7">The sequence shown here is derived from an EMBL/GenBank/DDBJ whole genome shotgun (WGS) entry which is preliminary data.</text>
</comment>
<feature type="region of interest" description="Disordered" evidence="4">
    <location>
        <begin position="204"/>
        <end position="228"/>
    </location>
</feature>
<dbReference type="AlphaFoldDB" id="A0A6N8JJB2"/>
<dbReference type="InterPro" id="IPR036388">
    <property type="entry name" value="WH-like_DNA-bd_sf"/>
</dbReference>